<evidence type="ECO:0000313" key="1">
    <source>
        <dbReference type="EMBL" id="OMD36383.1"/>
    </source>
</evidence>
<evidence type="ECO:0008006" key="3">
    <source>
        <dbReference type="Google" id="ProtNLM"/>
    </source>
</evidence>
<dbReference type="Proteomes" id="UP000187412">
    <property type="component" value="Unassembled WGS sequence"/>
</dbReference>
<sequence>MDSLSNENGITYVFDRGYLDYGKNNQYSTNGVFFVTRLKDNVIIETKDEFDVAKGSLITRNHMVKLGQGKKQTTMVFRLIETTNLIGNPVRILIQSF</sequence>
<gene>
    <name evidence="1" type="ORF">BSK56_32190</name>
</gene>
<dbReference type="EMBL" id="MPTB01000080">
    <property type="protein sequence ID" value="OMD36383.1"/>
    <property type="molecule type" value="Genomic_DNA"/>
</dbReference>
<reference evidence="1 2" key="1">
    <citation type="submission" date="2016-10" db="EMBL/GenBank/DDBJ databases">
        <title>Paenibacillus species isolates.</title>
        <authorList>
            <person name="Beno S.M."/>
        </authorList>
    </citation>
    <scope>NUCLEOTIDE SEQUENCE [LARGE SCALE GENOMIC DNA]</scope>
    <source>
        <strain evidence="1 2">FSL H7-0744</strain>
    </source>
</reference>
<comment type="caution">
    <text evidence="1">The sequence shown here is derived from an EMBL/GenBank/DDBJ whole genome shotgun (WGS) entry which is preliminary data.</text>
</comment>
<protein>
    <recommendedName>
        <fullName evidence="3">Transposase IS4-like domain-containing protein</fullName>
    </recommendedName>
</protein>
<accession>A0ABX3GTR7</accession>
<keyword evidence="2" id="KW-1185">Reference proteome</keyword>
<organism evidence="1 2">
    <name type="scientific">Paenibacillus borealis</name>
    <dbReference type="NCBI Taxonomy" id="160799"/>
    <lineage>
        <taxon>Bacteria</taxon>
        <taxon>Bacillati</taxon>
        <taxon>Bacillota</taxon>
        <taxon>Bacilli</taxon>
        <taxon>Bacillales</taxon>
        <taxon>Paenibacillaceae</taxon>
        <taxon>Paenibacillus</taxon>
    </lineage>
</organism>
<evidence type="ECO:0000313" key="2">
    <source>
        <dbReference type="Proteomes" id="UP000187412"/>
    </source>
</evidence>
<proteinExistence type="predicted"/>
<dbReference type="RefSeq" id="WP_076114437.1">
    <property type="nucleotide sequence ID" value="NZ_MPTB01000080.1"/>
</dbReference>
<name>A0ABX3GTR7_PAEBO</name>